<dbReference type="AlphaFoldDB" id="A0A1T4VEP5"/>
<evidence type="ECO:0000313" key="3">
    <source>
        <dbReference type="Proteomes" id="UP000189733"/>
    </source>
</evidence>
<dbReference type="STRING" id="1121442.SAMN02745702_00130"/>
<dbReference type="PANTHER" id="PTHR34875">
    <property type="entry name" value="UPF0237 PROTEIN MJ1558"/>
    <property type="match status" value="1"/>
</dbReference>
<dbReference type="OrthoDB" id="12860at2"/>
<dbReference type="InterPro" id="IPR045865">
    <property type="entry name" value="ACT-like_dom_sf"/>
</dbReference>
<keyword evidence="3" id="KW-1185">Reference proteome</keyword>
<evidence type="ECO:0000259" key="1">
    <source>
        <dbReference type="PROSITE" id="PS51671"/>
    </source>
</evidence>
<dbReference type="Gene3D" id="3.30.70.260">
    <property type="match status" value="2"/>
</dbReference>
<dbReference type="Pfam" id="PF13740">
    <property type="entry name" value="ACT_6"/>
    <property type="match status" value="1"/>
</dbReference>
<protein>
    <submittedName>
        <fullName evidence="2">Glycine cleavage system transcriptional repressor</fullName>
    </submittedName>
</protein>
<accession>A0A1T4VEP5</accession>
<dbReference type="EMBL" id="FUYA01000001">
    <property type="protein sequence ID" value="SKA63444.1"/>
    <property type="molecule type" value="Genomic_DNA"/>
</dbReference>
<feature type="domain" description="ACT" evidence="1">
    <location>
        <begin position="95"/>
        <end position="171"/>
    </location>
</feature>
<dbReference type="PROSITE" id="PS51671">
    <property type="entry name" value="ACT"/>
    <property type="match status" value="1"/>
</dbReference>
<dbReference type="Proteomes" id="UP000189733">
    <property type="component" value="Unassembled WGS sequence"/>
</dbReference>
<dbReference type="InterPro" id="IPR050990">
    <property type="entry name" value="UPF0237/GcvR_regulator"/>
</dbReference>
<dbReference type="RefSeq" id="WP_144012497.1">
    <property type="nucleotide sequence ID" value="NZ_FUYA01000001.1"/>
</dbReference>
<dbReference type="PANTHER" id="PTHR34875:SF6">
    <property type="entry name" value="UPF0237 PROTEIN MJ1558"/>
    <property type="match status" value="1"/>
</dbReference>
<name>A0A1T4VEP5_9BACT</name>
<reference evidence="2 3" key="1">
    <citation type="submission" date="2017-02" db="EMBL/GenBank/DDBJ databases">
        <authorList>
            <person name="Peterson S.W."/>
        </authorList>
    </citation>
    <scope>NUCLEOTIDE SEQUENCE [LARGE SCALE GENOMIC DNA]</scope>
    <source>
        <strain evidence="2 3">DSM 18034</strain>
    </source>
</reference>
<evidence type="ECO:0000313" key="2">
    <source>
        <dbReference type="EMBL" id="SKA63444.1"/>
    </source>
</evidence>
<proteinExistence type="predicted"/>
<dbReference type="SUPFAM" id="SSF55021">
    <property type="entry name" value="ACT-like"/>
    <property type="match status" value="2"/>
</dbReference>
<dbReference type="InterPro" id="IPR002912">
    <property type="entry name" value="ACT_dom"/>
</dbReference>
<gene>
    <name evidence="2" type="ORF">SAMN02745702_00130</name>
</gene>
<sequence length="185" mass="20202">MNKVVASFLGRDCPGVTHNVAKLLHSLKCSVNEITQTILQGEYAMIVIATPPKGLELAELEKQIAKGLKPHNMSFTLREFSHEGKWDGGKVQPFVVTLQGPDSEGLIARMSGVLARFNANIENLKAFACDTNPDHIVVGFEIVVGEQVDLAAFRTALGEEAEALGSEVSLQHRDIFEAMHRVQPL</sequence>
<organism evidence="2 3">
    <name type="scientific">Desulfobaculum bizertense DSM 18034</name>
    <dbReference type="NCBI Taxonomy" id="1121442"/>
    <lineage>
        <taxon>Bacteria</taxon>
        <taxon>Pseudomonadati</taxon>
        <taxon>Thermodesulfobacteriota</taxon>
        <taxon>Desulfovibrionia</taxon>
        <taxon>Desulfovibrionales</taxon>
        <taxon>Desulfovibrionaceae</taxon>
        <taxon>Desulfobaculum</taxon>
    </lineage>
</organism>